<evidence type="ECO:0000259" key="7">
    <source>
        <dbReference type="PROSITE" id="PS51123"/>
    </source>
</evidence>
<dbReference type="Pfam" id="PF00691">
    <property type="entry name" value="OmpA"/>
    <property type="match status" value="1"/>
</dbReference>
<dbReference type="EMBL" id="JH597773">
    <property type="protein sequence ID" value="EHQ05347.1"/>
    <property type="molecule type" value="Genomic_DNA"/>
</dbReference>
<evidence type="ECO:0000256" key="6">
    <source>
        <dbReference type="SAM" id="SignalP"/>
    </source>
</evidence>
<feature type="region of interest" description="Disordered" evidence="5">
    <location>
        <begin position="380"/>
        <end position="400"/>
    </location>
</feature>
<dbReference type="InterPro" id="IPR036737">
    <property type="entry name" value="OmpA-like_sf"/>
</dbReference>
<dbReference type="InterPro" id="IPR006664">
    <property type="entry name" value="OMP_bac"/>
</dbReference>
<evidence type="ECO:0000313" key="8">
    <source>
        <dbReference type="EMBL" id="EHQ05347.1"/>
    </source>
</evidence>
<dbReference type="PROSITE" id="PS51123">
    <property type="entry name" value="OMPA_2"/>
    <property type="match status" value="1"/>
</dbReference>
<feature type="domain" description="OmpA-like" evidence="7">
    <location>
        <begin position="449"/>
        <end position="566"/>
    </location>
</feature>
<evidence type="ECO:0000256" key="2">
    <source>
        <dbReference type="ARBA" id="ARBA00023136"/>
    </source>
</evidence>
<keyword evidence="2 4" id="KW-0472">Membrane</keyword>
<reference evidence="8 9" key="1">
    <citation type="submission" date="2011-10" db="EMBL/GenBank/DDBJ databases">
        <title>The Improved High-Quality Draft genome of Leptonema illini DSM 21528.</title>
        <authorList>
            <consortium name="US DOE Joint Genome Institute (JGI-PGF)"/>
            <person name="Lucas S."/>
            <person name="Copeland A."/>
            <person name="Lapidus A."/>
            <person name="Glavina del Rio T."/>
            <person name="Dalin E."/>
            <person name="Tice H."/>
            <person name="Bruce D."/>
            <person name="Goodwin L."/>
            <person name="Pitluck S."/>
            <person name="Peters L."/>
            <person name="Mikhailova N."/>
            <person name="Held B."/>
            <person name="Kyrpides N."/>
            <person name="Mavromatis K."/>
            <person name="Ivanova N."/>
            <person name="Markowitz V."/>
            <person name="Cheng J.-F."/>
            <person name="Hugenholtz P."/>
            <person name="Woyke T."/>
            <person name="Wu D."/>
            <person name="Gronow S."/>
            <person name="Wellnitz S."/>
            <person name="Brambilla E.-M."/>
            <person name="Klenk H.-P."/>
            <person name="Eisen J.A."/>
        </authorList>
    </citation>
    <scope>NUCLEOTIDE SEQUENCE [LARGE SCALE GENOMIC DNA]</scope>
    <source>
        <strain evidence="8 9">DSM 21528</strain>
    </source>
</reference>
<dbReference type="InterPro" id="IPR006665">
    <property type="entry name" value="OmpA-like"/>
</dbReference>
<sequence>MKRFVAFRPFCAFSALWLFVGAGLPSSLLADPLQQDTPFQGRFMHRILFSVGSGYATGKQNVMTESGQAWMINSVLNSANSAQPVVLPAGEGQGSRYFPDRTILGYSYGDRFDVNYRRSTVDQKFDRSGSPAVLFLYPGNATYATSLFEGVRLMRFRHDSRFYEFGYFHRWTDKLRAGPVVAYHTYIEDLLISYGSYTLRSSAAATDPGLLTWAQGGDARLKYDMKGTAFGAGLKWDPLNSFRLTYHLYLINRSGNVSGGGYQLIQDRNQSGIESSRIEGLYQMGSASDKGMMHRIEAEYNYCRWSIAMGLERESWKRSYSSFNFLSNQSRDVSSKGNLIGLGEMSASSEGYRTELYLRVGVSAYFGDVAAPVIKKQEVVEEKAPEPAKKEEVAPENGVTDESSKYLNNVFDSIQKDYNEQGEVLEQTEKSFRALGIEVKKEVNEKGQTVNLQATIDGDISFKTGSAELTPKALEVVDKFGDAMNANPNTVSRVHGHTDTPGSKEGNRRLSQRRAESVRTALIQRKGIAASRILEVKGFADDRKIVQTNASEPRNRRTVIIIEYRK</sequence>
<dbReference type="GO" id="GO:0009279">
    <property type="term" value="C:cell outer membrane"/>
    <property type="evidence" value="ECO:0007669"/>
    <property type="project" value="UniProtKB-SubCell"/>
</dbReference>
<evidence type="ECO:0000256" key="4">
    <source>
        <dbReference type="PROSITE-ProRule" id="PRU00473"/>
    </source>
</evidence>
<keyword evidence="6" id="KW-0732">Signal</keyword>
<dbReference type="HOGENOM" id="CLU_481287_0_0_12"/>
<gene>
    <name evidence="8" type="ORF">Lepil_0644</name>
</gene>
<dbReference type="Gene3D" id="3.30.1330.60">
    <property type="entry name" value="OmpA-like domain"/>
    <property type="match status" value="1"/>
</dbReference>
<feature type="compositionally biased region" description="Basic and acidic residues" evidence="5">
    <location>
        <begin position="505"/>
        <end position="515"/>
    </location>
</feature>
<accession>H2CCQ6</accession>
<dbReference type="AlphaFoldDB" id="H2CCQ6"/>
<dbReference type="PANTHER" id="PTHR30329:SF21">
    <property type="entry name" value="LIPOPROTEIN YIAD-RELATED"/>
    <property type="match status" value="1"/>
</dbReference>
<evidence type="ECO:0000313" key="9">
    <source>
        <dbReference type="Proteomes" id="UP000005737"/>
    </source>
</evidence>
<evidence type="ECO:0000256" key="5">
    <source>
        <dbReference type="SAM" id="MobiDB-lite"/>
    </source>
</evidence>
<organism evidence="8 9">
    <name type="scientific">Leptonema illini DSM 21528</name>
    <dbReference type="NCBI Taxonomy" id="929563"/>
    <lineage>
        <taxon>Bacteria</taxon>
        <taxon>Pseudomonadati</taxon>
        <taxon>Spirochaetota</taxon>
        <taxon>Spirochaetia</taxon>
        <taxon>Leptospirales</taxon>
        <taxon>Leptospiraceae</taxon>
        <taxon>Leptonema</taxon>
    </lineage>
</organism>
<dbReference type="PRINTS" id="PR01021">
    <property type="entry name" value="OMPADOMAIN"/>
</dbReference>
<name>H2CCQ6_9LEPT</name>
<feature type="region of interest" description="Disordered" evidence="5">
    <location>
        <begin position="486"/>
        <end position="515"/>
    </location>
</feature>
<evidence type="ECO:0000256" key="1">
    <source>
        <dbReference type="ARBA" id="ARBA00004442"/>
    </source>
</evidence>
<proteinExistence type="predicted"/>
<feature type="chain" id="PRO_5003560737" evidence="6">
    <location>
        <begin position="31"/>
        <end position="566"/>
    </location>
</feature>
<dbReference type="SUPFAM" id="SSF103088">
    <property type="entry name" value="OmpA-like"/>
    <property type="match status" value="1"/>
</dbReference>
<dbReference type="CDD" id="cd07185">
    <property type="entry name" value="OmpA_C-like"/>
    <property type="match status" value="1"/>
</dbReference>
<evidence type="ECO:0000256" key="3">
    <source>
        <dbReference type="ARBA" id="ARBA00023237"/>
    </source>
</evidence>
<keyword evidence="3" id="KW-0998">Cell outer membrane</keyword>
<dbReference type="PANTHER" id="PTHR30329">
    <property type="entry name" value="STATOR ELEMENT OF FLAGELLAR MOTOR COMPLEX"/>
    <property type="match status" value="1"/>
</dbReference>
<dbReference type="InterPro" id="IPR050330">
    <property type="entry name" value="Bact_OuterMem_StrucFunc"/>
</dbReference>
<feature type="compositionally biased region" description="Basic and acidic residues" evidence="5">
    <location>
        <begin position="380"/>
        <end position="393"/>
    </location>
</feature>
<dbReference type="STRING" id="183.GCA_002009735_00123"/>
<protein>
    <submittedName>
        <fullName evidence="8">OmpA/MotB domain protein</fullName>
    </submittedName>
</protein>
<keyword evidence="9" id="KW-1185">Reference proteome</keyword>
<dbReference type="Proteomes" id="UP000005737">
    <property type="component" value="Unassembled WGS sequence"/>
</dbReference>
<feature type="signal peptide" evidence="6">
    <location>
        <begin position="1"/>
        <end position="30"/>
    </location>
</feature>
<comment type="subcellular location">
    <subcellularLocation>
        <location evidence="1">Cell outer membrane</location>
    </subcellularLocation>
</comment>